<gene>
    <name evidence="3" type="primary">LOC110798719</name>
</gene>
<dbReference type="AlphaFoldDB" id="A0A9R0K5U7"/>
<evidence type="ECO:0000313" key="2">
    <source>
        <dbReference type="Proteomes" id="UP000813463"/>
    </source>
</evidence>
<proteinExistence type="predicted"/>
<dbReference type="GeneID" id="110798719"/>
<keyword evidence="2" id="KW-1185">Reference proteome</keyword>
<feature type="chain" id="PRO_5040222357" description="Transmembrane protein" evidence="1">
    <location>
        <begin position="28"/>
        <end position="91"/>
    </location>
</feature>
<organism evidence="2 3">
    <name type="scientific">Spinacia oleracea</name>
    <name type="common">Spinach</name>
    <dbReference type="NCBI Taxonomy" id="3562"/>
    <lineage>
        <taxon>Eukaryota</taxon>
        <taxon>Viridiplantae</taxon>
        <taxon>Streptophyta</taxon>
        <taxon>Embryophyta</taxon>
        <taxon>Tracheophyta</taxon>
        <taxon>Spermatophyta</taxon>
        <taxon>Magnoliopsida</taxon>
        <taxon>eudicotyledons</taxon>
        <taxon>Gunneridae</taxon>
        <taxon>Pentapetalae</taxon>
        <taxon>Caryophyllales</taxon>
        <taxon>Chenopodiaceae</taxon>
        <taxon>Chenopodioideae</taxon>
        <taxon>Anserineae</taxon>
        <taxon>Spinacia</taxon>
    </lineage>
</organism>
<protein>
    <recommendedName>
        <fullName evidence="4">Transmembrane protein</fullName>
    </recommendedName>
</protein>
<reference evidence="2" key="1">
    <citation type="journal article" date="2021" name="Nat. Commun.">
        <title>Genomic analyses provide insights into spinach domestication and the genetic basis of agronomic traits.</title>
        <authorList>
            <person name="Cai X."/>
            <person name="Sun X."/>
            <person name="Xu C."/>
            <person name="Sun H."/>
            <person name="Wang X."/>
            <person name="Ge C."/>
            <person name="Zhang Z."/>
            <person name="Wang Q."/>
            <person name="Fei Z."/>
            <person name="Jiao C."/>
            <person name="Wang Q."/>
        </authorList>
    </citation>
    <scope>NUCLEOTIDE SEQUENCE [LARGE SCALE GENOMIC DNA]</scope>
    <source>
        <strain evidence="2">cv. Varoflay</strain>
    </source>
</reference>
<keyword evidence="1" id="KW-0732">Signal</keyword>
<feature type="signal peptide" evidence="1">
    <location>
        <begin position="1"/>
        <end position="27"/>
    </location>
</feature>
<dbReference type="PANTHER" id="PTHR33474">
    <property type="entry name" value="TRANSMEMBRANE PROTEIN"/>
    <property type="match status" value="1"/>
</dbReference>
<sequence>MALSKTILAILLIFVLGFSCCIIGSNAVPVTRTKSLMQENLPRFQASMNSHLDIVEAMQERTFMEQRKLADVQLEDYPGSGANNRHTPARP</sequence>
<dbReference type="PANTHER" id="PTHR33474:SF2">
    <property type="entry name" value="TRANSMEMBRANE PROTEIN"/>
    <property type="match status" value="1"/>
</dbReference>
<dbReference type="OrthoDB" id="747636at2759"/>
<dbReference type="RefSeq" id="XP_021859600.1">
    <property type="nucleotide sequence ID" value="XM_022003908.2"/>
</dbReference>
<accession>A0A9R0K5U7</accession>
<dbReference type="Proteomes" id="UP000813463">
    <property type="component" value="Chromosome 5"/>
</dbReference>
<evidence type="ECO:0000313" key="3">
    <source>
        <dbReference type="RefSeq" id="XP_021859600.1"/>
    </source>
</evidence>
<evidence type="ECO:0008006" key="4">
    <source>
        <dbReference type="Google" id="ProtNLM"/>
    </source>
</evidence>
<dbReference type="KEGG" id="soe:110798719"/>
<evidence type="ECO:0000256" key="1">
    <source>
        <dbReference type="SAM" id="SignalP"/>
    </source>
</evidence>
<dbReference type="PROSITE" id="PS51257">
    <property type="entry name" value="PROKAR_LIPOPROTEIN"/>
    <property type="match status" value="1"/>
</dbReference>
<reference evidence="3" key="2">
    <citation type="submission" date="2025-08" db="UniProtKB">
        <authorList>
            <consortium name="RefSeq"/>
        </authorList>
    </citation>
    <scope>IDENTIFICATION</scope>
    <source>
        <tissue evidence="3">Leaf</tissue>
    </source>
</reference>
<name>A0A9R0K5U7_SPIOL</name>